<keyword evidence="2" id="KW-1185">Reference proteome</keyword>
<evidence type="ECO:0000313" key="2">
    <source>
        <dbReference type="Proteomes" id="UP000887574"/>
    </source>
</evidence>
<organism evidence="2 3">
    <name type="scientific">Ditylenchus dipsaci</name>
    <dbReference type="NCBI Taxonomy" id="166011"/>
    <lineage>
        <taxon>Eukaryota</taxon>
        <taxon>Metazoa</taxon>
        <taxon>Ecdysozoa</taxon>
        <taxon>Nematoda</taxon>
        <taxon>Chromadorea</taxon>
        <taxon>Rhabditida</taxon>
        <taxon>Tylenchina</taxon>
        <taxon>Tylenchomorpha</taxon>
        <taxon>Sphaerularioidea</taxon>
        <taxon>Anguinidae</taxon>
        <taxon>Anguininae</taxon>
        <taxon>Ditylenchus</taxon>
    </lineage>
</organism>
<proteinExistence type="predicted"/>
<name>A0A915ER24_9BILA</name>
<protein>
    <submittedName>
        <fullName evidence="3">Uncharacterized protein</fullName>
    </submittedName>
</protein>
<feature type="compositionally biased region" description="Low complexity" evidence="1">
    <location>
        <begin position="15"/>
        <end position="26"/>
    </location>
</feature>
<accession>A0A915ER24</accession>
<evidence type="ECO:0000256" key="1">
    <source>
        <dbReference type="SAM" id="MobiDB-lite"/>
    </source>
</evidence>
<reference evidence="3" key="1">
    <citation type="submission" date="2022-11" db="UniProtKB">
        <authorList>
            <consortium name="WormBaseParasite"/>
        </authorList>
    </citation>
    <scope>IDENTIFICATION</scope>
</reference>
<dbReference type="AlphaFoldDB" id="A0A915ER24"/>
<feature type="region of interest" description="Disordered" evidence="1">
    <location>
        <begin position="1"/>
        <end position="35"/>
    </location>
</feature>
<evidence type="ECO:0000313" key="3">
    <source>
        <dbReference type="WBParaSite" id="jg8889"/>
    </source>
</evidence>
<dbReference type="Proteomes" id="UP000887574">
    <property type="component" value="Unplaced"/>
</dbReference>
<dbReference type="WBParaSite" id="jg8889">
    <property type="protein sequence ID" value="jg8889"/>
    <property type="gene ID" value="jg8889"/>
</dbReference>
<sequence length="107" mass="12025">MTADIAVTLNSDILSSETPQPSTSTSAKKGKEKPPPEYCVLLVGTHHKQPLFEKLLSASDKFERHIQYQDTFYLYVNIQGKPAVVELNDPALSIQVPERWLCARLKL</sequence>